<reference evidence="1 2" key="1">
    <citation type="submission" date="2019-02" db="EMBL/GenBank/DDBJ databases">
        <title>Draft genome sequence of Muricauda sp. 176CP4-71.</title>
        <authorList>
            <person name="Park J.-S."/>
        </authorList>
    </citation>
    <scope>NUCLEOTIDE SEQUENCE [LARGE SCALE GENOMIC DNA]</scope>
    <source>
        <strain evidence="1 2">176CP4-71</strain>
    </source>
</reference>
<accession>A0A4Q8QF44</accession>
<proteinExistence type="predicted"/>
<sequence>MQMNVSKRIVPILVFTIFSCNTKDYKAPAETSEMKQLMEPNFKPENLATFKWMNTPKSFEIVNGTLKVVAGKGTDFFNNPEDNSITSSAPFLFQEVQGDFVTKALVRPDFSSLWNAIALMVHIDNNNWIKFAFENSDATGKSIVTVVTKNVSDDANGVILHNQDEVWLKLIRKGNIYSMLWSIDGKNFKMARLSTLPQADSIKIGIEVQSPVGESATHEIDFFDITKTTVKDLRKGE</sequence>
<dbReference type="InterPro" id="IPR009784">
    <property type="entry name" value="DUF1349"/>
</dbReference>
<dbReference type="OrthoDB" id="9814707at2"/>
<dbReference type="AlphaFoldDB" id="A0A4Q8QF44"/>
<dbReference type="GO" id="GO:0004553">
    <property type="term" value="F:hydrolase activity, hydrolyzing O-glycosyl compounds"/>
    <property type="evidence" value="ECO:0007669"/>
    <property type="project" value="UniProtKB-ARBA"/>
</dbReference>
<dbReference type="PROSITE" id="PS51257">
    <property type="entry name" value="PROKAR_LIPOPROTEIN"/>
    <property type="match status" value="1"/>
</dbReference>
<dbReference type="PANTHER" id="PTHR35332">
    <property type="entry name" value="REGULATION OF ENOLASE PROTEIN 1"/>
    <property type="match status" value="1"/>
</dbReference>
<comment type="caution">
    <text evidence="1">The sequence shown here is derived from an EMBL/GenBank/DDBJ whole genome shotgun (WGS) entry which is preliminary data.</text>
</comment>
<dbReference type="EMBL" id="SGIU01000002">
    <property type="protein sequence ID" value="TAI47818.1"/>
    <property type="molecule type" value="Genomic_DNA"/>
</dbReference>
<protein>
    <submittedName>
        <fullName evidence="1">DUF1349 domain-containing protein</fullName>
    </submittedName>
</protein>
<organism evidence="1 2">
    <name type="scientific">Flagellimonas allohymeniacidonis</name>
    <dbReference type="NCBI Taxonomy" id="2517819"/>
    <lineage>
        <taxon>Bacteria</taxon>
        <taxon>Pseudomonadati</taxon>
        <taxon>Bacteroidota</taxon>
        <taxon>Flavobacteriia</taxon>
        <taxon>Flavobacteriales</taxon>
        <taxon>Flavobacteriaceae</taxon>
        <taxon>Flagellimonas</taxon>
    </lineage>
</organism>
<name>A0A4Q8QF44_9FLAO</name>
<dbReference type="SUPFAM" id="SSF49899">
    <property type="entry name" value="Concanavalin A-like lectins/glucanases"/>
    <property type="match status" value="1"/>
</dbReference>
<evidence type="ECO:0000313" key="2">
    <source>
        <dbReference type="Proteomes" id="UP000291981"/>
    </source>
</evidence>
<dbReference type="Gene3D" id="2.60.120.200">
    <property type="match status" value="1"/>
</dbReference>
<dbReference type="InterPro" id="IPR013320">
    <property type="entry name" value="ConA-like_dom_sf"/>
</dbReference>
<dbReference type="PANTHER" id="PTHR35332:SF2">
    <property type="entry name" value="REGULATION OF ENOLASE PROTEIN 1"/>
    <property type="match status" value="1"/>
</dbReference>
<evidence type="ECO:0000313" key="1">
    <source>
        <dbReference type="EMBL" id="TAI47818.1"/>
    </source>
</evidence>
<dbReference type="GO" id="GO:0005975">
    <property type="term" value="P:carbohydrate metabolic process"/>
    <property type="evidence" value="ECO:0007669"/>
    <property type="project" value="UniProtKB-ARBA"/>
</dbReference>
<dbReference type="Pfam" id="PF07081">
    <property type="entry name" value="DUF1349"/>
    <property type="match status" value="1"/>
</dbReference>
<dbReference type="Proteomes" id="UP000291981">
    <property type="component" value="Unassembled WGS sequence"/>
</dbReference>
<gene>
    <name evidence="1" type="ORF">EW142_14275</name>
</gene>
<keyword evidence="2" id="KW-1185">Reference proteome</keyword>